<reference evidence="1 2" key="2">
    <citation type="submission" date="2018-11" db="EMBL/GenBank/DDBJ databases">
        <authorList>
            <consortium name="Pathogen Informatics"/>
        </authorList>
    </citation>
    <scope>NUCLEOTIDE SEQUENCE [LARGE SCALE GENOMIC DNA]</scope>
</reference>
<dbReference type="EMBL" id="UZAE01006047">
    <property type="protein sequence ID" value="VDO01964.1"/>
    <property type="molecule type" value="Genomic_DNA"/>
</dbReference>
<accession>A0A0R3TGB7</accession>
<gene>
    <name evidence="1" type="ORF">HNAJ_LOCUS6104</name>
</gene>
<dbReference type="Proteomes" id="UP000278807">
    <property type="component" value="Unassembled WGS sequence"/>
</dbReference>
<organism evidence="3">
    <name type="scientific">Rodentolepis nana</name>
    <name type="common">Dwarf tapeworm</name>
    <name type="synonym">Hymenolepis nana</name>
    <dbReference type="NCBI Taxonomy" id="102285"/>
    <lineage>
        <taxon>Eukaryota</taxon>
        <taxon>Metazoa</taxon>
        <taxon>Spiralia</taxon>
        <taxon>Lophotrochozoa</taxon>
        <taxon>Platyhelminthes</taxon>
        <taxon>Cestoda</taxon>
        <taxon>Eucestoda</taxon>
        <taxon>Cyclophyllidea</taxon>
        <taxon>Hymenolepididae</taxon>
        <taxon>Rodentolepis</taxon>
    </lineage>
</organism>
<dbReference type="WBParaSite" id="HNAJ_0000610801-mRNA-1">
    <property type="protein sequence ID" value="HNAJ_0000610801-mRNA-1"/>
    <property type="gene ID" value="HNAJ_0000610801"/>
</dbReference>
<evidence type="ECO:0000313" key="3">
    <source>
        <dbReference type="WBParaSite" id="HNAJ_0000610801-mRNA-1"/>
    </source>
</evidence>
<dbReference type="AlphaFoldDB" id="A0A0R3TGB7"/>
<keyword evidence="2" id="KW-1185">Reference proteome</keyword>
<name>A0A0R3TGB7_RODNA</name>
<protein>
    <submittedName>
        <fullName evidence="3">Mab-21 domain-containing protein</fullName>
    </submittedName>
</protein>
<evidence type="ECO:0000313" key="1">
    <source>
        <dbReference type="EMBL" id="VDO01964.1"/>
    </source>
</evidence>
<sequence>MNNLSVPDCFLPDNPVNSSSYPIESSRFIVATSINIRNDLSVVFNSKPSDYLLDNSLYVLQWMNNKTKDFELKLSRFLQRIINLVASVPIGASVTEHTVERLRSIVGIFDQKLLKCLTKWQKSQDTLLMLHPSDGSLCIWVVNGLDSCTLNGSVLSSSAHKICDGSVQSDGGHSSRVKKNVQLDLTQHRRVCQATCTLRSLLPDTGSTYVTCLTKHEPILFSRVYESGFETNDQLHLLLVKCILLRSKLAIAVESNLKAYLRSRLISEIRLVSE</sequence>
<dbReference type="STRING" id="102285.A0A0R3TGB7"/>
<evidence type="ECO:0000313" key="2">
    <source>
        <dbReference type="Proteomes" id="UP000278807"/>
    </source>
</evidence>
<dbReference type="OrthoDB" id="342131at2759"/>
<reference evidence="3" key="1">
    <citation type="submission" date="2017-02" db="UniProtKB">
        <authorList>
            <consortium name="WormBaseParasite"/>
        </authorList>
    </citation>
    <scope>IDENTIFICATION</scope>
</reference>
<proteinExistence type="predicted"/>